<dbReference type="SUPFAM" id="SSF51569">
    <property type="entry name" value="Aldolase"/>
    <property type="match status" value="1"/>
</dbReference>
<dbReference type="InterPro" id="IPR001731">
    <property type="entry name" value="ALAD"/>
</dbReference>
<comment type="function">
    <text evidence="7">Catalyzes an early step in the biosynthesis of tetrapyrroles. Binds two molecules of 5-aminolevulinate per subunit, each at a distinct site, and catalyzes their condensation to form porphobilinogen.</text>
</comment>
<evidence type="ECO:0000256" key="3">
    <source>
        <dbReference type="ARBA" id="ARBA00023133"/>
    </source>
</evidence>
<dbReference type="EC" id="4.2.1.24" evidence="9"/>
<dbReference type="PANTHER" id="PTHR11458:SF0">
    <property type="entry name" value="DELTA-AMINOLEVULINIC ACID DEHYDRATASE"/>
    <property type="match status" value="1"/>
</dbReference>
<dbReference type="GO" id="GO:0006782">
    <property type="term" value="P:protoporphyrinogen IX biosynthetic process"/>
    <property type="evidence" value="ECO:0007669"/>
    <property type="project" value="UniProtKB-UniPathway"/>
</dbReference>
<comment type="caution">
    <text evidence="11">The sequence shown here is derived from an EMBL/GenBank/DDBJ whole genome shotgun (WGS) entry which is preliminary data.</text>
</comment>
<gene>
    <name evidence="11" type="ORF">HaLaN_05993</name>
</gene>
<feature type="non-terminal residue" evidence="11">
    <location>
        <position position="1"/>
    </location>
</feature>
<accession>A0A699YK93</accession>
<evidence type="ECO:0000256" key="9">
    <source>
        <dbReference type="RuleBase" id="RU000515"/>
    </source>
</evidence>
<dbReference type="PROSITE" id="PS00169">
    <property type="entry name" value="D_ALA_DEHYDRATASE"/>
    <property type="match status" value="1"/>
</dbReference>
<keyword evidence="12" id="KW-1185">Reference proteome</keyword>
<evidence type="ECO:0000256" key="6">
    <source>
        <dbReference type="ARBA" id="ARBA00023244"/>
    </source>
</evidence>
<dbReference type="UniPathway" id="UPA00251">
    <property type="reaction ID" value="UER00318"/>
</dbReference>
<dbReference type="GO" id="GO:0005829">
    <property type="term" value="C:cytosol"/>
    <property type="evidence" value="ECO:0007669"/>
    <property type="project" value="TreeGrafter"/>
</dbReference>
<evidence type="ECO:0000256" key="5">
    <source>
        <dbReference type="ARBA" id="ARBA00023239"/>
    </source>
</evidence>
<dbReference type="PANTHER" id="PTHR11458">
    <property type="entry name" value="DELTA-AMINOLEVULINIC ACID DEHYDRATASE"/>
    <property type="match status" value="1"/>
</dbReference>
<evidence type="ECO:0000313" key="12">
    <source>
        <dbReference type="Proteomes" id="UP000485058"/>
    </source>
</evidence>
<evidence type="ECO:0000256" key="7">
    <source>
        <dbReference type="ARBA" id="ARBA00025628"/>
    </source>
</evidence>
<sequence>MDPGNYREALREIRADEAEGADIMMVKPGMPYLDVVRFLRDNSTLPVAVYHVSGEYAMLKAAAQRGWLNERDAALEALTCFRRAGADLILTYYSTQAAKWMAGEK</sequence>
<organism evidence="11 12">
    <name type="scientific">Haematococcus lacustris</name>
    <name type="common">Green alga</name>
    <name type="synonym">Haematococcus pluvialis</name>
    <dbReference type="NCBI Taxonomy" id="44745"/>
    <lineage>
        <taxon>Eukaryota</taxon>
        <taxon>Viridiplantae</taxon>
        <taxon>Chlorophyta</taxon>
        <taxon>core chlorophytes</taxon>
        <taxon>Chlorophyceae</taxon>
        <taxon>CS clade</taxon>
        <taxon>Chlamydomonadales</taxon>
        <taxon>Haematococcaceae</taxon>
        <taxon>Haematococcus</taxon>
    </lineage>
</organism>
<dbReference type="SMART" id="SM01004">
    <property type="entry name" value="ALAD"/>
    <property type="match status" value="1"/>
</dbReference>
<dbReference type="GO" id="GO:0015995">
    <property type="term" value="P:chlorophyll biosynthetic process"/>
    <property type="evidence" value="ECO:0007669"/>
    <property type="project" value="UniProtKB-KW"/>
</dbReference>
<evidence type="ECO:0000256" key="10">
    <source>
        <dbReference type="RuleBase" id="RU004161"/>
    </source>
</evidence>
<dbReference type="Pfam" id="PF00490">
    <property type="entry name" value="ALAD"/>
    <property type="match status" value="1"/>
</dbReference>
<dbReference type="GO" id="GO:0004655">
    <property type="term" value="F:porphobilinogen synthase activity"/>
    <property type="evidence" value="ECO:0007669"/>
    <property type="project" value="UniProtKB-EC"/>
</dbReference>
<protein>
    <recommendedName>
        <fullName evidence="9">Delta-aminolevulinic acid dehydratase</fullName>
        <ecNumber evidence="9">4.2.1.24</ecNumber>
    </recommendedName>
</protein>
<dbReference type="InterPro" id="IPR013785">
    <property type="entry name" value="Aldolase_TIM"/>
</dbReference>
<keyword evidence="4" id="KW-0149">Chlorophyll biosynthesis</keyword>
<comment type="similarity">
    <text evidence="2 10">Belongs to the ALAD family.</text>
</comment>
<evidence type="ECO:0000256" key="2">
    <source>
        <dbReference type="ARBA" id="ARBA00008055"/>
    </source>
</evidence>
<comment type="pathway">
    <text evidence="1">Porphyrin-containing compound metabolism; protoporphyrin-IX biosynthesis; coproporphyrinogen-III from 5-aminolevulinate: step 1/4.</text>
</comment>
<evidence type="ECO:0000313" key="11">
    <source>
        <dbReference type="EMBL" id="GFH10647.1"/>
    </source>
</evidence>
<evidence type="ECO:0000256" key="4">
    <source>
        <dbReference type="ARBA" id="ARBA00023171"/>
    </source>
</evidence>
<keyword evidence="5 9" id="KW-0456">Lyase</keyword>
<keyword evidence="6 9" id="KW-0627">Porphyrin biosynthesis</keyword>
<proteinExistence type="inferred from homology"/>
<evidence type="ECO:0000256" key="1">
    <source>
        <dbReference type="ARBA" id="ARBA00004694"/>
    </source>
</evidence>
<name>A0A699YK93_HAELA</name>
<dbReference type="InterPro" id="IPR030656">
    <property type="entry name" value="ALAD_AS"/>
</dbReference>
<reference evidence="11 12" key="1">
    <citation type="submission" date="2020-02" db="EMBL/GenBank/DDBJ databases">
        <title>Draft genome sequence of Haematococcus lacustris strain NIES-144.</title>
        <authorList>
            <person name="Morimoto D."/>
            <person name="Nakagawa S."/>
            <person name="Yoshida T."/>
            <person name="Sawayama S."/>
        </authorList>
    </citation>
    <scope>NUCLEOTIDE SEQUENCE [LARGE SCALE GENOMIC DNA]</scope>
    <source>
        <strain evidence="11 12">NIES-144</strain>
    </source>
</reference>
<dbReference type="Gene3D" id="3.20.20.70">
    <property type="entry name" value="Aldolase class I"/>
    <property type="match status" value="1"/>
</dbReference>
<dbReference type="AlphaFoldDB" id="A0A699YK93"/>
<dbReference type="Proteomes" id="UP000485058">
    <property type="component" value="Unassembled WGS sequence"/>
</dbReference>
<evidence type="ECO:0000256" key="8">
    <source>
        <dbReference type="ARBA" id="ARBA00047651"/>
    </source>
</evidence>
<dbReference type="EMBL" id="BLLF01000333">
    <property type="protein sequence ID" value="GFH10647.1"/>
    <property type="molecule type" value="Genomic_DNA"/>
</dbReference>
<dbReference type="GO" id="GO:0008270">
    <property type="term" value="F:zinc ion binding"/>
    <property type="evidence" value="ECO:0007669"/>
    <property type="project" value="TreeGrafter"/>
</dbReference>
<comment type="subunit">
    <text evidence="9">Homooctamer.</text>
</comment>
<dbReference type="PRINTS" id="PR00144">
    <property type="entry name" value="DALDHYDRTASE"/>
</dbReference>
<comment type="catalytic activity">
    <reaction evidence="8 9">
        <text>2 5-aminolevulinate = porphobilinogen + 2 H2O + H(+)</text>
        <dbReference type="Rhea" id="RHEA:24064"/>
        <dbReference type="ChEBI" id="CHEBI:15377"/>
        <dbReference type="ChEBI" id="CHEBI:15378"/>
        <dbReference type="ChEBI" id="CHEBI:58126"/>
        <dbReference type="ChEBI" id="CHEBI:356416"/>
        <dbReference type="EC" id="4.2.1.24"/>
    </reaction>
</comment>
<keyword evidence="3" id="KW-0350">Heme biosynthesis</keyword>